<organism evidence="5 6">
    <name type="scientific">Mariniflexile ostreae</name>
    <dbReference type="NCBI Taxonomy" id="1520892"/>
    <lineage>
        <taxon>Bacteria</taxon>
        <taxon>Pseudomonadati</taxon>
        <taxon>Bacteroidota</taxon>
        <taxon>Flavobacteriia</taxon>
        <taxon>Flavobacteriales</taxon>
        <taxon>Flavobacteriaceae</taxon>
        <taxon>Mariniflexile</taxon>
    </lineage>
</organism>
<dbReference type="Pfam" id="PF05593">
    <property type="entry name" value="RHS_repeat"/>
    <property type="match status" value="1"/>
</dbReference>
<dbReference type="InterPro" id="IPR050708">
    <property type="entry name" value="T6SS_VgrG/RHS"/>
</dbReference>
<dbReference type="Pfam" id="PF25023">
    <property type="entry name" value="TEN_YD-shell"/>
    <property type="match status" value="2"/>
</dbReference>
<keyword evidence="6" id="KW-1185">Reference proteome</keyword>
<dbReference type="EMBL" id="JBHMFC010000026">
    <property type="protein sequence ID" value="MFB9056657.1"/>
    <property type="molecule type" value="Genomic_DNA"/>
</dbReference>
<feature type="region of interest" description="Disordered" evidence="2">
    <location>
        <begin position="1059"/>
        <end position="1083"/>
    </location>
</feature>
<evidence type="ECO:0000313" key="6">
    <source>
        <dbReference type="Proteomes" id="UP001589585"/>
    </source>
</evidence>
<dbReference type="RefSeq" id="WP_379860850.1">
    <property type="nucleotide sequence ID" value="NZ_JBHMFC010000026.1"/>
</dbReference>
<proteinExistence type="predicted"/>
<dbReference type="InterPro" id="IPR031325">
    <property type="entry name" value="RHS_repeat"/>
</dbReference>
<evidence type="ECO:0000313" key="5">
    <source>
        <dbReference type="EMBL" id="MFB9056657.1"/>
    </source>
</evidence>
<evidence type="ECO:0000256" key="1">
    <source>
        <dbReference type="ARBA" id="ARBA00022737"/>
    </source>
</evidence>
<sequence length="1339" mass="149809">MAKEPGGAEKNYADKNYHEKVSDQIALTTGRQLEGMSNTVASTQQTLANTNLNTSTKAAAVAISAVDTGVQAYGVFKGAVENIFGAALIPALSGLGMKGKASLPISKQLDPVLGIDLHMVTIPPSPAPVPMPHPYIGMLFRPKDFLAAAIASFIPPPPVAPEPSEASTDAEQSAANINQIETVGLSAATLLVGSLGATVKIGGFIPRAVASTPTKSIPHFPMGAGFHPVYSRLCSKNNGHALFGSLLALADGDPIGGSGNHLHNSCQDIGVFSPHTLRRTKNKDETKKIGAQLFLPTSMINPTPTGATIITNPLPAPFSPARVLKKVLAGTFGKFFSKRLHKVVNNKIGSAKLKNALHKSICTVTGHPVDVATGNFFTDEEDFFLPSPVPLSWERTYYSQSDHEGPLGNGWHHAYDMAMHVDDDTNTVTVRLTDGRPIAFETPTLEFPSFNKAEQLELFMDDTNRLYLWDIKENLYYYFTPSTYKELHLLQTVANANGFATLFNYDSNGFLTKITDAAHRELTVANDNQGRILSITAPHPTIPNQTFVIASYAYDATGNLLTQTDAEGNSMLFEYEGKLMVKETWRNGLNWFFKYDGTQPGARCVHTWGDGDIYNHKLQFEAGKTIVTDSRGYDIAYYHNNGLVYKRMDPNGAVNQWLYDLDNQLLSETDPLGNAYLYGYDARGNQTQTTNPMGGTETTDYNFLHKNLPRTVQTPLGGKWQWKYDSNGNTVLVTNPNNASTKIEYDNGLPSTITDYLGNQTHLEYDQSYNLIQITEPSGAITQYTYDRLGRNTTTQNTKNAKQELFYDLLGRVTQVDDFDGNKVKLAYDGIDNLLQYTDSQTEVTYSYKGMWKMTGRFQNEKNTRFLYNKEEQLIRVENDRVPYTFKRDSVGNVIEETPFDGVTRHYEHDMAGNVIQKDVENYQGALAGNTKTQYAYNKLGNIQKVTYHDGVEHHFDYNTAGLLTSAINPASKVTFAYDALGNITKETQNDIILTNTYNAVGQRTNLQSSLGANLDLEYNELGQLSKMKTQQDWETTFGYDQMGLEIQRLLPGNIQQATHRDKLGRPTEQLTGHPSKRAKSRKYQWGLNNQLKQIIDSNTGVTNFEYNKNGHLTEAKYADGSTQNRYPDSQGNLYETPDKKDRTYSQDGKLEKKGSWHYKYDHQGNLSEKYKKTGRIFAIKEQHYKYTWNTAGMLEAVKRPDGETVTFAYDALGRRIYKKFKKTFTNFVWDGNVPLHEWKSFEIQDVLNDKVITWIFEEDSYSPIAKIKNNKQYSIVNDHLGTPTEMYQNDGSLYWERELNSNGKVIKETQKGSCPFLFQGQYYDDETDAGGSRTPKKQ</sequence>
<keyword evidence="1" id="KW-0677">Repeat</keyword>
<name>A0ABV5FB23_9FLAO</name>
<reference evidence="5 6" key="1">
    <citation type="submission" date="2024-09" db="EMBL/GenBank/DDBJ databases">
        <authorList>
            <person name="Sun Q."/>
            <person name="Mori K."/>
        </authorList>
    </citation>
    <scope>NUCLEOTIDE SEQUENCE [LARGE SCALE GENOMIC DNA]</scope>
    <source>
        <strain evidence="5 6">CECT 8622</strain>
    </source>
</reference>
<feature type="domain" description="DUF6531" evidence="3">
    <location>
        <begin position="366"/>
        <end position="440"/>
    </location>
</feature>
<feature type="domain" description="Teneurin-like YD-shell" evidence="4">
    <location>
        <begin position="1096"/>
        <end position="1328"/>
    </location>
</feature>
<protein>
    <submittedName>
        <fullName evidence="5">DUF6531 domain-containing protein</fullName>
    </submittedName>
</protein>
<dbReference type="InterPro" id="IPR006530">
    <property type="entry name" value="YD"/>
</dbReference>
<dbReference type="Gene3D" id="2.180.10.10">
    <property type="entry name" value="RHS repeat-associated core"/>
    <property type="match status" value="3"/>
</dbReference>
<dbReference type="PANTHER" id="PTHR32305:SF15">
    <property type="entry name" value="PROTEIN RHSA-RELATED"/>
    <property type="match status" value="1"/>
</dbReference>
<dbReference type="Pfam" id="PF20148">
    <property type="entry name" value="DUF6531"/>
    <property type="match status" value="1"/>
</dbReference>
<accession>A0ABV5FB23</accession>
<feature type="region of interest" description="Disordered" evidence="2">
    <location>
        <begin position="1116"/>
        <end position="1148"/>
    </location>
</feature>
<feature type="compositionally biased region" description="Basic and acidic residues" evidence="2">
    <location>
        <begin position="1137"/>
        <end position="1148"/>
    </location>
</feature>
<comment type="caution">
    <text evidence="5">The sequence shown here is derived from an EMBL/GenBank/DDBJ whole genome shotgun (WGS) entry which is preliminary data.</text>
</comment>
<dbReference type="PANTHER" id="PTHR32305">
    <property type="match status" value="1"/>
</dbReference>
<dbReference type="InterPro" id="IPR045351">
    <property type="entry name" value="DUF6531"/>
</dbReference>
<evidence type="ECO:0000256" key="2">
    <source>
        <dbReference type="SAM" id="MobiDB-lite"/>
    </source>
</evidence>
<evidence type="ECO:0000259" key="3">
    <source>
        <dbReference type="Pfam" id="PF20148"/>
    </source>
</evidence>
<feature type="compositionally biased region" description="Polar residues" evidence="2">
    <location>
        <begin position="1121"/>
        <end position="1134"/>
    </location>
</feature>
<gene>
    <name evidence="5" type="ORF">ACFFU9_07840</name>
</gene>
<feature type="domain" description="Teneurin-like YD-shell" evidence="4">
    <location>
        <begin position="623"/>
        <end position="831"/>
    </location>
</feature>
<dbReference type="InterPro" id="IPR056823">
    <property type="entry name" value="TEN-like_YD-shell"/>
</dbReference>
<dbReference type="NCBIfam" id="TIGR01643">
    <property type="entry name" value="YD_repeat_2x"/>
    <property type="match status" value="4"/>
</dbReference>
<dbReference type="Proteomes" id="UP001589585">
    <property type="component" value="Unassembled WGS sequence"/>
</dbReference>
<evidence type="ECO:0000259" key="4">
    <source>
        <dbReference type="Pfam" id="PF25023"/>
    </source>
</evidence>